<evidence type="ECO:0000313" key="1">
    <source>
        <dbReference type="EMBL" id="KAK7236653.1"/>
    </source>
</evidence>
<dbReference type="Proteomes" id="UP001363151">
    <property type="component" value="Unassembled WGS sequence"/>
</dbReference>
<evidence type="ECO:0000313" key="2">
    <source>
        <dbReference type="Proteomes" id="UP001363151"/>
    </source>
</evidence>
<comment type="caution">
    <text evidence="1">The sequence shown here is derived from an EMBL/GenBank/DDBJ whole genome shotgun (WGS) entry which is preliminary data.</text>
</comment>
<reference evidence="1 2" key="1">
    <citation type="submission" date="2024-03" db="EMBL/GenBank/DDBJ databases">
        <title>Aureococcus anophagefferens CCMP1851 and Kratosvirus quantuckense: Draft genome of a second virus-susceptible host strain in the model system.</title>
        <authorList>
            <person name="Chase E."/>
            <person name="Truchon A.R."/>
            <person name="Schepens W."/>
            <person name="Wilhelm S.W."/>
        </authorList>
    </citation>
    <scope>NUCLEOTIDE SEQUENCE [LARGE SCALE GENOMIC DNA]</scope>
    <source>
        <strain evidence="1 2">CCMP1851</strain>
    </source>
</reference>
<evidence type="ECO:0008006" key="3">
    <source>
        <dbReference type="Google" id="ProtNLM"/>
    </source>
</evidence>
<sequence length="260" mass="28091">MARALRALLRPAARPRRRHQSSITSCVAWGDTSTWWDWSARCLTLSAEAAGLPMNNCPNFREVWDRENSFVTRVHGVAFATPHDAVHMRVPAVSVAPRLARVSRRSFGWRCDLRDAASDELLATTHGTFVHVDTETYARAVEMSDAMLAELRPLATGEDRADALEFPDGAWAPVDWTTVVRGSDADDFGHVNNAKWAYLAADALRAAGDRGPPASVDVAYLRPAVPGDALAATMAESDCGAARVALEVGGATAVAVDFTF</sequence>
<protein>
    <recommendedName>
        <fullName evidence="3">Thioesterase domain-containing protein</fullName>
    </recommendedName>
</protein>
<dbReference type="SUPFAM" id="SSF54637">
    <property type="entry name" value="Thioesterase/thiol ester dehydrase-isomerase"/>
    <property type="match status" value="2"/>
</dbReference>
<accession>A0ABR1FRK2</accession>
<dbReference type="EMBL" id="JBBJCI010000268">
    <property type="protein sequence ID" value="KAK7236653.1"/>
    <property type="molecule type" value="Genomic_DNA"/>
</dbReference>
<name>A0ABR1FRK2_AURAN</name>
<proteinExistence type="predicted"/>
<dbReference type="InterPro" id="IPR029069">
    <property type="entry name" value="HotDog_dom_sf"/>
</dbReference>
<organism evidence="1 2">
    <name type="scientific">Aureococcus anophagefferens</name>
    <name type="common">Harmful bloom alga</name>
    <dbReference type="NCBI Taxonomy" id="44056"/>
    <lineage>
        <taxon>Eukaryota</taxon>
        <taxon>Sar</taxon>
        <taxon>Stramenopiles</taxon>
        <taxon>Ochrophyta</taxon>
        <taxon>Pelagophyceae</taxon>
        <taxon>Pelagomonadales</taxon>
        <taxon>Pelagomonadaceae</taxon>
        <taxon>Aureococcus</taxon>
    </lineage>
</organism>
<dbReference type="Gene3D" id="3.10.129.10">
    <property type="entry name" value="Hotdog Thioesterase"/>
    <property type="match status" value="1"/>
</dbReference>
<gene>
    <name evidence="1" type="ORF">SO694_0024704</name>
</gene>
<keyword evidence="2" id="KW-1185">Reference proteome</keyword>